<dbReference type="EMBL" id="CP035033">
    <property type="protein sequence ID" value="QAB14351.1"/>
    <property type="molecule type" value="Genomic_DNA"/>
</dbReference>
<protein>
    <recommendedName>
        <fullName evidence="7">D-amino-acid oxidase</fullName>
        <ecNumber evidence="6">1.4.3.3</ecNumber>
    </recommendedName>
</protein>
<evidence type="ECO:0000256" key="3">
    <source>
        <dbReference type="ARBA" id="ARBA00022630"/>
    </source>
</evidence>
<dbReference type="Gene3D" id="3.30.9.10">
    <property type="entry name" value="D-Amino Acid Oxidase, subunit A, domain 2"/>
    <property type="match status" value="1"/>
</dbReference>
<dbReference type="SUPFAM" id="SSF54373">
    <property type="entry name" value="FAD-linked reductases, C-terminal domain"/>
    <property type="match status" value="1"/>
</dbReference>
<dbReference type="PANTHER" id="PTHR11530:SF11">
    <property type="entry name" value="D-ASPARTATE OXIDASE"/>
    <property type="match status" value="1"/>
</dbReference>
<evidence type="ECO:0000256" key="1">
    <source>
        <dbReference type="ARBA" id="ARBA00001974"/>
    </source>
</evidence>
<dbReference type="InterPro" id="IPR006076">
    <property type="entry name" value="FAD-dep_OxRdtase"/>
</dbReference>
<dbReference type="EC" id="1.4.3.3" evidence="6"/>
<reference evidence="10 11" key="1">
    <citation type="journal article" date="2018" name="Environ. Microbiol.">
        <title>Genomes of ubiquitous marine and hypersaline Hydrogenovibrio, Thiomicrorhabdus and Thiomicrospira spp. encode a diversity of mechanisms to sustain chemolithoautotrophy in heterogeneous environments.</title>
        <authorList>
            <person name="Scott K.M."/>
            <person name="Williams J."/>
            <person name="Porter C.M.B."/>
            <person name="Russel S."/>
            <person name="Harmer T.L."/>
            <person name="Paul J.H."/>
            <person name="Antonen K.M."/>
            <person name="Bridges M.K."/>
            <person name="Camper G.J."/>
            <person name="Campla C.K."/>
            <person name="Casella L.G."/>
            <person name="Chase E."/>
            <person name="Conrad J.W."/>
            <person name="Cruz M.C."/>
            <person name="Dunlap D.S."/>
            <person name="Duran L."/>
            <person name="Fahsbender E.M."/>
            <person name="Goldsmith D.B."/>
            <person name="Keeley R.F."/>
            <person name="Kondoff M.R."/>
            <person name="Kussy B.I."/>
            <person name="Lane M.K."/>
            <person name="Lawler S."/>
            <person name="Leigh B.A."/>
            <person name="Lewis C."/>
            <person name="Lostal L.M."/>
            <person name="Marking D."/>
            <person name="Mancera P.A."/>
            <person name="McClenthan E.C."/>
            <person name="McIntyre E.A."/>
            <person name="Mine J.A."/>
            <person name="Modi S."/>
            <person name="Moore B.D."/>
            <person name="Morgan W.A."/>
            <person name="Nelson K.M."/>
            <person name="Nguyen K.N."/>
            <person name="Ogburn N."/>
            <person name="Parrino D.G."/>
            <person name="Pedapudi A.D."/>
            <person name="Pelham R.P."/>
            <person name="Preece A.M."/>
            <person name="Rampersad E.A."/>
            <person name="Richardson J.C."/>
            <person name="Rodgers C.M."/>
            <person name="Schaffer B.L."/>
            <person name="Sheridan N.E."/>
            <person name="Solone M.R."/>
            <person name="Staley Z.R."/>
            <person name="Tabuchi M."/>
            <person name="Waide R.J."/>
            <person name="Wanjugi P.W."/>
            <person name="Young S."/>
            <person name="Clum A."/>
            <person name="Daum C."/>
            <person name="Huntemann M."/>
            <person name="Ivanova N."/>
            <person name="Kyrpides N."/>
            <person name="Mikhailova N."/>
            <person name="Palaniappan K."/>
            <person name="Pillay M."/>
            <person name="Reddy T.B.K."/>
            <person name="Shapiro N."/>
            <person name="Stamatis D."/>
            <person name="Varghese N."/>
            <person name="Woyke T."/>
            <person name="Boden R."/>
            <person name="Freyermuth S.K."/>
            <person name="Kerfeld C.A."/>
        </authorList>
    </citation>
    <scope>NUCLEOTIDE SEQUENCE [LARGE SCALE GENOMIC DNA]</scope>
    <source>
        <strain evidence="10 11">JR-2</strain>
    </source>
</reference>
<comment type="similarity">
    <text evidence="2">Belongs to the DAMOX/DASOX family.</text>
</comment>
<organism evidence="10 11">
    <name type="scientific">Hydrogenovibrio thermophilus</name>
    <dbReference type="NCBI Taxonomy" id="265883"/>
    <lineage>
        <taxon>Bacteria</taxon>
        <taxon>Pseudomonadati</taxon>
        <taxon>Pseudomonadota</taxon>
        <taxon>Gammaproteobacteria</taxon>
        <taxon>Thiotrichales</taxon>
        <taxon>Piscirickettsiaceae</taxon>
        <taxon>Hydrogenovibrio</taxon>
    </lineage>
</organism>
<comment type="cofactor">
    <cofactor evidence="1">
        <name>FAD</name>
        <dbReference type="ChEBI" id="CHEBI:57692"/>
    </cofactor>
</comment>
<proteinExistence type="inferred from homology"/>
<dbReference type="Proteomes" id="UP000285478">
    <property type="component" value="Chromosome"/>
</dbReference>
<evidence type="ECO:0000256" key="6">
    <source>
        <dbReference type="ARBA" id="ARBA00039101"/>
    </source>
</evidence>
<comment type="catalytic activity">
    <reaction evidence="8">
        <text>a D-alpha-amino acid + O2 + H2O = a 2-oxocarboxylate + H2O2 + NH4(+)</text>
        <dbReference type="Rhea" id="RHEA:21816"/>
        <dbReference type="ChEBI" id="CHEBI:15377"/>
        <dbReference type="ChEBI" id="CHEBI:15379"/>
        <dbReference type="ChEBI" id="CHEBI:16240"/>
        <dbReference type="ChEBI" id="CHEBI:28938"/>
        <dbReference type="ChEBI" id="CHEBI:35179"/>
        <dbReference type="ChEBI" id="CHEBI:59871"/>
        <dbReference type="EC" id="1.4.3.3"/>
    </reaction>
    <physiologicalReaction direction="left-to-right" evidence="8">
        <dbReference type="Rhea" id="RHEA:21817"/>
    </physiologicalReaction>
</comment>
<feature type="domain" description="FAD dependent oxidoreductase" evidence="9">
    <location>
        <begin position="11"/>
        <end position="344"/>
    </location>
</feature>
<dbReference type="RefSeq" id="WP_128384177.1">
    <property type="nucleotide sequence ID" value="NZ_CP035033.1"/>
</dbReference>
<evidence type="ECO:0000256" key="4">
    <source>
        <dbReference type="ARBA" id="ARBA00022827"/>
    </source>
</evidence>
<dbReference type="Pfam" id="PF01266">
    <property type="entry name" value="DAO"/>
    <property type="match status" value="1"/>
</dbReference>
<dbReference type="GO" id="GO:0046416">
    <property type="term" value="P:D-amino acid metabolic process"/>
    <property type="evidence" value="ECO:0007669"/>
    <property type="project" value="InterPro"/>
</dbReference>
<dbReference type="SUPFAM" id="SSF51905">
    <property type="entry name" value="FAD/NAD(P)-binding domain"/>
    <property type="match status" value="1"/>
</dbReference>
<keyword evidence="5" id="KW-0560">Oxidoreductase</keyword>
<keyword evidence="4" id="KW-0274">FAD</keyword>
<gene>
    <name evidence="10" type="ORF">EPV75_01025</name>
</gene>
<evidence type="ECO:0000313" key="11">
    <source>
        <dbReference type="Proteomes" id="UP000285478"/>
    </source>
</evidence>
<dbReference type="KEGG" id="htr:EPV75_01025"/>
<evidence type="ECO:0000256" key="7">
    <source>
        <dbReference type="ARBA" id="ARBA00039751"/>
    </source>
</evidence>
<keyword evidence="11" id="KW-1185">Reference proteome</keyword>
<dbReference type="GO" id="GO:0071949">
    <property type="term" value="F:FAD binding"/>
    <property type="evidence" value="ECO:0007669"/>
    <property type="project" value="InterPro"/>
</dbReference>
<evidence type="ECO:0000313" key="10">
    <source>
        <dbReference type="EMBL" id="QAB14351.1"/>
    </source>
</evidence>
<keyword evidence="3" id="KW-0285">Flavoprotein</keyword>
<dbReference type="AlphaFoldDB" id="A0A410H182"/>
<evidence type="ECO:0000256" key="8">
    <source>
        <dbReference type="ARBA" id="ARBA00049547"/>
    </source>
</evidence>
<evidence type="ECO:0000256" key="5">
    <source>
        <dbReference type="ARBA" id="ARBA00023002"/>
    </source>
</evidence>
<evidence type="ECO:0000256" key="2">
    <source>
        <dbReference type="ARBA" id="ARBA00006730"/>
    </source>
</evidence>
<dbReference type="InterPro" id="IPR023209">
    <property type="entry name" value="DAO"/>
</dbReference>
<dbReference type="GO" id="GO:0003884">
    <property type="term" value="F:D-amino-acid oxidase activity"/>
    <property type="evidence" value="ECO:0007669"/>
    <property type="project" value="UniProtKB-EC"/>
</dbReference>
<dbReference type="InterPro" id="IPR036188">
    <property type="entry name" value="FAD/NAD-bd_sf"/>
</dbReference>
<dbReference type="Gene3D" id="3.50.50.60">
    <property type="entry name" value="FAD/NAD(P)-binding domain"/>
    <property type="match status" value="1"/>
</dbReference>
<sequence length="360" mass="39726">MKHVTKQHLGIAGAGLVGRMLALKLLAQGHRVTLFEKDSDESENAAARVAAGMLAPFAELETAESDIFDLGQRSIQIWPGLLEQLGIPDALQQAGSVITAHPADMAELERFMAQLRAKAKSPDAAESIQALDPNALQQLEPDLSHHSRGFFLPSEGQVNAQRFMDRSRSYLREHPEVIWHTHAEVTDLKDGCIHVGSNPFTFDWAFDTRGLGAKKDVTDLRGVRGEVFWLDAPDVKLTRPVRLMHPRYRIYIVPRPSADTPHRYVIGATEIESDDMSSMSVRSSLELLSAAYSLHPGFGEARIVNSLTNCRPALDDNLPSIRHEPQVTRINGLYRHGYLLTPAVVEQALMESGFATADAA</sequence>
<dbReference type="PANTHER" id="PTHR11530">
    <property type="entry name" value="D-AMINO ACID OXIDASE"/>
    <property type="match status" value="1"/>
</dbReference>
<accession>A0A410H182</accession>
<name>A0A410H182_9GAMM</name>
<evidence type="ECO:0000259" key="9">
    <source>
        <dbReference type="Pfam" id="PF01266"/>
    </source>
</evidence>